<sequence length="612" mass="70373">MLTILQSFENRLRKLENTVEPVYNETEMLRRRQENIEKTMVTLDNVLGYYHVGKEVEEFIKEGPHNCGLEKYLSIMDRLVQAHNYFNKHNPTSLELTDVIRVYDDGKEALVIEFRTLLGRHCRPVPPVMVLDMISTDEELQGSDDIQLEHLPEKILTELSLISTWLFNNTKNTEYMKDYTRSRSSMLIKSLQGHSFKRRAVITLMQSPFDPGNKRQGSHAELPKEENLDVEVDIYITELSALLKLIQSEAQLMSGIIADKHHRSVFDNIIQEGLDSVIKNGELLAVNAKKSIAKHDFINVLSVFPVLKHLRSIKPEFDLTLEGCATPTRAKLTSLLSTLGSTAAKALEEFALSIKTDPEKASMPKDGTVHELTNRTIIFLEPLQDYADTAGAMLLLHGEQAAPSEAVDPKKSKMRLADYITKTLSALGLNLTIKAETYSDPTLRPVFMLNNYHYILKSLKRSGLLDLIHTWNKDVGQFYEDRINEQKKLYSESWSRVMHYITEVHEPISQQRIQAMENSKLKDKEKQNIKDKFSGFNKELEDILKIQKGYAIPDPELREQMKKDNKDFIIPAFRMFLDKFKRLNFTKNPEKYIKYSVQDVAEVVDKLFDMSA</sequence>
<reference evidence="7" key="1">
    <citation type="journal article" date="2012" name="Nature">
        <title>The oyster genome reveals stress adaptation and complexity of shell formation.</title>
        <authorList>
            <person name="Zhang G."/>
            <person name="Fang X."/>
            <person name="Guo X."/>
            <person name="Li L."/>
            <person name="Luo R."/>
            <person name="Xu F."/>
            <person name="Yang P."/>
            <person name="Zhang L."/>
            <person name="Wang X."/>
            <person name="Qi H."/>
            <person name="Xiong Z."/>
            <person name="Que H."/>
            <person name="Xie Y."/>
            <person name="Holland P.W."/>
            <person name="Paps J."/>
            <person name="Zhu Y."/>
            <person name="Wu F."/>
            <person name="Chen Y."/>
            <person name="Wang J."/>
            <person name="Peng C."/>
            <person name="Meng J."/>
            <person name="Yang L."/>
            <person name="Liu J."/>
            <person name="Wen B."/>
            <person name="Zhang N."/>
            <person name="Huang Z."/>
            <person name="Zhu Q."/>
            <person name="Feng Y."/>
            <person name="Mount A."/>
            <person name="Hedgecock D."/>
            <person name="Xu Z."/>
            <person name="Liu Y."/>
            <person name="Domazet-Loso T."/>
            <person name="Du Y."/>
            <person name="Sun X."/>
            <person name="Zhang S."/>
            <person name="Liu B."/>
            <person name="Cheng P."/>
            <person name="Jiang X."/>
            <person name="Li J."/>
            <person name="Fan D."/>
            <person name="Wang W."/>
            <person name="Fu W."/>
            <person name="Wang T."/>
            <person name="Wang B."/>
            <person name="Zhang J."/>
            <person name="Peng Z."/>
            <person name="Li Y."/>
            <person name="Li N."/>
            <person name="Wang J."/>
            <person name="Chen M."/>
            <person name="He Y."/>
            <person name="Tan F."/>
            <person name="Song X."/>
            <person name="Zheng Q."/>
            <person name="Huang R."/>
            <person name="Yang H."/>
            <person name="Du X."/>
            <person name="Chen L."/>
            <person name="Yang M."/>
            <person name="Gaffney P.M."/>
            <person name="Wang S."/>
            <person name="Luo L."/>
            <person name="She Z."/>
            <person name="Ming Y."/>
            <person name="Huang W."/>
            <person name="Zhang S."/>
            <person name="Huang B."/>
            <person name="Zhang Y."/>
            <person name="Qu T."/>
            <person name="Ni P."/>
            <person name="Miao G."/>
            <person name="Wang J."/>
            <person name="Wang Q."/>
            <person name="Steinberg C.E."/>
            <person name="Wang H."/>
            <person name="Li N."/>
            <person name="Qian L."/>
            <person name="Zhang G."/>
            <person name="Li Y."/>
            <person name="Yang H."/>
            <person name="Liu X."/>
            <person name="Wang J."/>
            <person name="Yin Y."/>
            <person name="Wang J."/>
        </authorList>
    </citation>
    <scope>NUCLEOTIDE SEQUENCE [LARGE SCALE GENOMIC DNA]</scope>
    <source>
        <strain evidence="7">05x7-T-G4-1.051#20</strain>
    </source>
</reference>
<dbReference type="InterPro" id="IPR016159">
    <property type="entry name" value="Cullin_repeat-like_dom_sf"/>
</dbReference>
<dbReference type="InterPro" id="IPR046364">
    <property type="entry name" value="Exo70_C"/>
</dbReference>
<dbReference type="PANTHER" id="PTHR12542:SF41">
    <property type="entry name" value="EXOCYST COMPLEX COMPONENT 7"/>
    <property type="match status" value="1"/>
</dbReference>
<evidence type="ECO:0000313" key="7">
    <source>
        <dbReference type="EMBL" id="EKC30356.1"/>
    </source>
</evidence>
<comment type="similarity">
    <text evidence="1 5">Belongs to the EXO70 family.</text>
</comment>
<keyword evidence="3 5" id="KW-0268">Exocytosis</keyword>
<keyword evidence="5" id="KW-0653">Protein transport</keyword>
<organism evidence="7">
    <name type="scientific">Magallana gigas</name>
    <name type="common">Pacific oyster</name>
    <name type="synonym">Crassostrea gigas</name>
    <dbReference type="NCBI Taxonomy" id="29159"/>
    <lineage>
        <taxon>Eukaryota</taxon>
        <taxon>Metazoa</taxon>
        <taxon>Spiralia</taxon>
        <taxon>Lophotrochozoa</taxon>
        <taxon>Mollusca</taxon>
        <taxon>Bivalvia</taxon>
        <taxon>Autobranchia</taxon>
        <taxon>Pteriomorphia</taxon>
        <taxon>Ostreida</taxon>
        <taxon>Ostreoidea</taxon>
        <taxon>Ostreidae</taxon>
        <taxon>Magallana</taxon>
    </lineage>
</organism>
<evidence type="ECO:0000259" key="6">
    <source>
        <dbReference type="Pfam" id="PF03081"/>
    </source>
</evidence>
<evidence type="ECO:0000256" key="2">
    <source>
        <dbReference type="ARBA" id="ARBA00022448"/>
    </source>
</evidence>
<dbReference type="PANTHER" id="PTHR12542">
    <property type="entry name" value="EXOCYST COMPLEX PROTEIN EXO70"/>
    <property type="match status" value="1"/>
</dbReference>
<dbReference type="Gene3D" id="1.20.1280.170">
    <property type="entry name" value="Exocyst complex component Exo70"/>
    <property type="match status" value="1"/>
</dbReference>
<comment type="function">
    <text evidence="5">Component of the exocyst complex involved in the docking of exocytic vesicles with fusion sites on the plasma membrane.</text>
</comment>
<dbReference type="AlphaFoldDB" id="K1R8N3"/>
<accession>K1R8N3</accession>
<dbReference type="GO" id="GO:0006887">
    <property type="term" value="P:exocytosis"/>
    <property type="evidence" value="ECO:0007669"/>
    <property type="project" value="UniProtKB-KW"/>
</dbReference>
<evidence type="ECO:0000256" key="3">
    <source>
        <dbReference type="ARBA" id="ARBA00022483"/>
    </source>
</evidence>
<dbReference type="GO" id="GO:0015031">
    <property type="term" value="P:protein transport"/>
    <property type="evidence" value="ECO:0007669"/>
    <property type="project" value="UniProtKB-KW"/>
</dbReference>
<protein>
    <recommendedName>
        <fullName evidence="4 5">Exocyst complex component 7</fullName>
    </recommendedName>
    <alternativeName>
        <fullName evidence="5">Exocyst complex component Exo70</fullName>
    </alternativeName>
</protein>
<dbReference type="FunCoup" id="K1R8N3">
    <property type="interactions" value="1113"/>
</dbReference>
<dbReference type="HOGENOM" id="CLU_010236_4_0_1"/>
<evidence type="ECO:0000256" key="4">
    <source>
        <dbReference type="ARBA" id="ARBA00026169"/>
    </source>
</evidence>
<name>K1R8N3_MAGGI</name>
<keyword evidence="2 5" id="KW-0813">Transport</keyword>
<dbReference type="EMBL" id="JH817605">
    <property type="protein sequence ID" value="EKC30356.1"/>
    <property type="molecule type" value="Genomic_DNA"/>
</dbReference>
<feature type="domain" description="Exocyst complex subunit Exo70 C-terminal" evidence="6">
    <location>
        <begin position="240"/>
        <end position="605"/>
    </location>
</feature>
<dbReference type="InParanoid" id="K1R8N3"/>
<evidence type="ECO:0000256" key="5">
    <source>
        <dbReference type="RuleBase" id="RU365026"/>
    </source>
</evidence>
<proteinExistence type="inferred from homology"/>
<evidence type="ECO:0000256" key="1">
    <source>
        <dbReference type="ARBA" id="ARBA00006756"/>
    </source>
</evidence>
<dbReference type="GO" id="GO:0005546">
    <property type="term" value="F:phosphatidylinositol-4,5-bisphosphate binding"/>
    <property type="evidence" value="ECO:0007669"/>
    <property type="project" value="InterPro"/>
</dbReference>
<dbReference type="Pfam" id="PF20669">
    <property type="entry name" value="Exo70_N"/>
    <property type="match status" value="1"/>
</dbReference>
<dbReference type="Pfam" id="PF03081">
    <property type="entry name" value="Exo70_C"/>
    <property type="match status" value="1"/>
</dbReference>
<dbReference type="GO" id="GO:0000145">
    <property type="term" value="C:exocyst"/>
    <property type="evidence" value="ECO:0007669"/>
    <property type="project" value="InterPro"/>
</dbReference>
<dbReference type="SUPFAM" id="SSF74788">
    <property type="entry name" value="Cullin repeat-like"/>
    <property type="match status" value="1"/>
</dbReference>
<gene>
    <name evidence="7" type="ORF">CGI_10021830</name>
</gene>
<dbReference type="InterPro" id="IPR004140">
    <property type="entry name" value="Exo70"/>
</dbReference>